<accession>A0A7S3C681</accession>
<reference evidence="1" key="1">
    <citation type="submission" date="2021-01" db="EMBL/GenBank/DDBJ databases">
        <authorList>
            <person name="Corre E."/>
            <person name="Pelletier E."/>
            <person name="Niang G."/>
            <person name="Scheremetjew M."/>
            <person name="Finn R."/>
            <person name="Kale V."/>
            <person name="Holt S."/>
            <person name="Cochrane G."/>
            <person name="Meng A."/>
            <person name="Brown T."/>
            <person name="Cohen L."/>
        </authorList>
    </citation>
    <scope>NUCLEOTIDE SEQUENCE</scope>
    <source>
        <strain evidence="1">RCC1871</strain>
    </source>
</reference>
<name>A0A7S3C681_9CHLO</name>
<dbReference type="Proteomes" id="UP001472866">
    <property type="component" value="Chromosome 16"/>
</dbReference>
<dbReference type="EMBL" id="CP151516">
    <property type="protein sequence ID" value="WZN66771.1"/>
    <property type="molecule type" value="Genomic_DNA"/>
</dbReference>
<gene>
    <name evidence="1" type="ORF">CROS1456_LOCUS308</name>
    <name evidence="2" type="ORF">HKI87_16g83410</name>
</gene>
<sequence length="119" mass="12777">MLDSECAALVETVRRSLKEQRDLAKRVSSAGSATALRALEEEYEASARRTRDSISRHKGALDAVDAIGRGEPAAKALEDQVKACDERILGLIEEARSALDTIDVIASRKKEAGGPEVGE</sequence>
<evidence type="ECO:0000313" key="1">
    <source>
        <dbReference type="EMBL" id="CAE0187242.1"/>
    </source>
</evidence>
<dbReference type="AlphaFoldDB" id="A0A7S3C681"/>
<organism evidence="1">
    <name type="scientific">Chloropicon roscoffensis</name>
    <dbReference type="NCBI Taxonomy" id="1461544"/>
    <lineage>
        <taxon>Eukaryota</taxon>
        <taxon>Viridiplantae</taxon>
        <taxon>Chlorophyta</taxon>
        <taxon>Chloropicophyceae</taxon>
        <taxon>Chloropicales</taxon>
        <taxon>Chloropicaceae</taxon>
        <taxon>Chloropicon</taxon>
    </lineage>
</organism>
<reference evidence="2 3" key="2">
    <citation type="submission" date="2024-03" db="EMBL/GenBank/DDBJ databases">
        <title>Complete genome sequence of the green alga Chloropicon roscoffensis RCC1871.</title>
        <authorList>
            <person name="Lemieux C."/>
            <person name="Pombert J.-F."/>
            <person name="Otis C."/>
            <person name="Turmel M."/>
        </authorList>
    </citation>
    <scope>NUCLEOTIDE SEQUENCE [LARGE SCALE GENOMIC DNA]</scope>
    <source>
        <strain evidence="2 3">RCC1871</strain>
    </source>
</reference>
<dbReference type="EMBL" id="HBHZ01000381">
    <property type="protein sequence ID" value="CAE0187242.1"/>
    <property type="molecule type" value="Transcribed_RNA"/>
</dbReference>
<evidence type="ECO:0000313" key="3">
    <source>
        <dbReference type="Proteomes" id="UP001472866"/>
    </source>
</evidence>
<evidence type="ECO:0000313" key="2">
    <source>
        <dbReference type="EMBL" id="WZN66771.1"/>
    </source>
</evidence>
<protein>
    <submittedName>
        <fullName evidence="1">Uncharacterized protein</fullName>
    </submittedName>
</protein>
<proteinExistence type="predicted"/>
<keyword evidence="3" id="KW-1185">Reference proteome</keyword>